<accession>A0ABQ3D5K4</accession>
<evidence type="ECO:0008006" key="4">
    <source>
        <dbReference type="Google" id="ProtNLM"/>
    </source>
</evidence>
<feature type="transmembrane region" description="Helical" evidence="1">
    <location>
        <begin position="99"/>
        <end position="116"/>
    </location>
</feature>
<feature type="transmembrane region" description="Helical" evidence="1">
    <location>
        <begin position="76"/>
        <end position="93"/>
    </location>
</feature>
<organism evidence="2 3">
    <name type="scientific">Paramylibacter ulvae</name>
    <dbReference type="NCBI Taxonomy" id="1651968"/>
    <lineage>
        <taxon>Bacteria</taxon>
        <taxon>Pseudomonadati</taxon>
        <taxon>Pseudomonadota</taxon>
        <taxon>Alphaproteobacteria</taxon>
        <taxon>Rhodobacterales</taxon>
        <taxon>Paracoccaceae</taxon>
        <taxon>Paramylibacter</taxon>
    </lineage>
</organism>
<dbReference type="EMBL" id="BMZF01000006">
    <property type="protein sequence ID" value="GHA56665.1"/>
    <property type="molecule type" value="Genomic_DNA"/>
</dbReference>
<protein>
    <recommendedName>
        <fullName evidence="4">DUF3429 domain-containing protein</fullName>
    </recommendedName>
</protein>
<comment type="caution">
    <text evidence="2">The sequence shown here is derived from an EMBL/GenBank/DDBJ whole genome shotgun (WGS) entry which is preliminary data.</text>
</comment>
<feature type="transmembrane region" description="Helical" evidence="1">
    <location>
        <begin position="46"/>
        <end position="64"/>
    </location>
</feature>
<dbReference type="Pfam" id="PF11911">
    <property type="entry name" value="DUF3429"/>
    <property type="match status" value="1"/>
</dbReference>
<feature type="transmembrane region" description="Helical" evidence="1">
    <location>
        <begin position="128"/>
        <end position="145"/>
    </location>
</feature>
<gene>
    <name evidence="2" type="ORF">GCM10008927_23100</name>
</gene>
<keyword evidence="1" id="KW-0812">Transmembrane</keyword>
<sequence>MFGIPRLTFWFTVIGLLPFYLATIAWYNDFVSDAIFSLYGPPTRLFGTYAIAIFGLLGGGYWAAVSMSESTRKTHYLMAIWPVLWIFFFFTFRGGLRPIIIPTGFALLLINDWYFVKQNLFPPWWLRNRIFVTVAILACYLVPIFDYQIQTLLERIGGLN</sequence>
<keyword evidence="1" id="KW-0472">Membrane</keyword>
<dbReference type="RefSeq" id="WP_189640875.1">
    <property type="nucleotide sequence ID" value="NZ_BMZF01000006.1"/>
</dbReference>
<name>A0ABQ3D5K4_9RHOB</name>
<dbReference type="InterPro" id="IPR021836">
    <property type="entry name" value="DUF3429"/>
</dbReference>
<proteinExistence type="predicted"/>
<evidence type="ECO:0000256" key="1">
    <source>
        <dbReference type="SAM" id="Phobius"/>
    </source>
</evidence>
<evidence type="ECO:0000313" key="3">
    <source>
        <dbReference type="Proteomes" id="UP000634455"/>
    </source>
</evidence>
<feature type="transmembrane region" description="Helical" evidence="1">
    <location>
        <begin position="7"/>
        <end position="26"/>
    </location>
</feature>
<keyword evidence="3" id="KW-1185">Reference proteome</keyword>
<reference evidence="3" key="1">
    <citation type="journal article" date="2019" name="Int. J. Syst. Evol. Microbiol.">
        <title>The Global Catalogue of Microorganisms (GCM) 10K type strain sequencing project: providing services to taxonomists for standard genome sequencing and annotation.</title>
        <authorList>
            <consortium name="The Broad Institute Genomics Platform"/>
            <consortium name="The Broad Institute Genome Sequencing Center for Infectious Disease"/>
            <person name="Wu L."/>
            <person name="Ma J."/>
        </authorList>
    </citation>
    <scope>NUCLEOTIDE SEQUENCE [LARGE SCALE GENOMIC DNA]</scope>
    <source>
        <strain evidence="3">KCTC 32465</strain>
    </source>
</reference>
<keyword evidence="1" id="KW-1133">Transmembrane helix</keyword>
<evidence type="ECO:0000313" key="2">
    <source>
        <dbReference type="EMBL" id="GHA56665.1"/>
    </source>
</evidence>
<dbReference type="Proteomes" id="UP000634455">
    <property type="component" value="Unassembled WGS sequence"/>
</dbReference>